<dbReference type="GO" id="GO:0004190">
    <property type="term" value="F:aspartic-type endopeptidase activity"/>
    <property type="evidence" value="ECO:0007669"/>
    <property type="project" value="InterPro"/>
</dbReference>
<feature type="signal peptide" evidence="3">
    <location>
        <begin position="1"/>
        <end position="28"/>
    </location>
</feature>
<dbReference type="InterPro" id="IPR033121">
    <property type="entry name" value="PEPTIDASE_A1"/>
</dbReference>
<dbReference type="OrthoDB" id="1743405at2759"/>
<evidence type="ECO:0000313" key="5">
    <source>
        <dbReference type="RefSeq" id="XP_016480016.1"/>
    </source>
</evidence>
<dbReference type="PaxDb" id="4097-A0A1S4ATV4"/>
<dbReference type="PROSITE" id="PS00141">
    <property type="entry name" value="ASP_PROTEASE"/>
    <property type="match status" value="1"/>
</dbReference>
<dbReference type="SUPFAM" id="SSF50630">
    <property type="entry name" value="Acid proteases"/>
    <property type="match status" value="1"/>
</dbReference>
<organism evidence="5">
    <name type="scientific">Nicotiana tabacum</name>
    <name type="common">Common tobacco</name>
    <dbReference type="NCBI Taxonomy" id="4097"/>
    <lineage>
        <taxon>Eukaryota</taxon>
        <taxon>Viridiplantae</taxon>
        <taxon>Streptophyta</taxon>
        <taxon>Embryophyta</taxon>
        <taxon>Tracheophyta</taxon>
        <taxon>Spermatophyta</taxon>
        <taxon>Magnoliopsida</taxon>
        <taxon>eudicotyledons</taxon>
        <taxon>Gunneridae</taxon>
        <taxon>Pentapetalae</taxon>
        <taxon>asterids</taxon>
        <taxon>lamiids</taxon>
        <taxon>Solanales</taxon>
        <taxon>Solanaceae</taxon>
        <taxon>Nicotianoideae</taxon>
        <taxon>Nicotianeae</taxon>
        <taxon>Nicotiana</taxon>
    </lineage>
</organism>
<dbReference type="GO" id="GO:0006508">
    <property type="term" value="P:proteolysis"/>
    <property type="evidence" value="ECO:0007669"/>
    <property type="project" value="InterPro"/>
</dbReference>
<gene>
    <name evidence="5" type="primary">LOC107801245</name>
</gene>
<dbReference type="Gene3D" id="2.40.70.10">
    <property type="entry name" value="Acid Proteases"/>
    <property type="match status" value="1"/>
</dbReference>
<evidence type="ECO:0000256" key="3">
    <source>
        <dbReference type="SAM" id="SignalP"/>
    </source>
</evidence>
<sequence>MARALLTHNLPILISFICLLFIHHVVVSNGISDVSNESFVFLPSPNSTNDGDRSTMFLPLFPPKEISRPRDEQLSRRHLQKSPSSARMPLHDDLLLNGYYTTRLWIGTPPQSFALIVDTGSTVTYVPCSTCEQCGNHQVPSFLSYILSFNHLVTIFILLPQKYSINLKYPMLGYESGEASIGHKTSAEFKLNILLTLVFVTII</sequence>
<comment type="similarity">
    <text evidence="1">Belongs to the peptidase A1 family.</text>
</comment>
<dbReference type="PROSITE" id="PS51767">
    <property type="entry name" value="PEPTIDASE_A1"/>
    <property type="match status" value="1"/>
</dbReference>
<dbReference type="InterPro" id="IPR001969">
    <property type="entry name" value="Aspartic_peptidase_AS"/>
</dbReference>
<dbReference type="InterPro" id="IPR001461">
    <property type="entry name" value="Aspartic_peptidase_A1"/>
</dbReference>
<feature type="chain" id="PRO_5010363632" description="Peptidase A1 domain-containing protein" evidence="3">
    <location>
        <begin position="29"/>
        <end position="203"/>
    </location>
</feature>
<dbReference type="PANTHER" id="PTHR13683:SF817">
    <property type="entry name" value="OS07G0592200 PROTEIN"/>
    <property type="match status" value="1"/>
</dbReference>
<dbReference type="InterPro" id="IPR021109">
    <property type="entry name" value="Peptidase_aspartic_dom_sf"/>
</dbReference>
<feature type="region of interest" description="Disordered" evidence="2">
    <location>
        <begin position="63"/>
        <end position="85"/>
    </location>
</feature>
<keyword evidence="3" id="KW-0732">Signal</keyword>
<dbReference type="KEGG" id="nta:107801245"/>
<feature type="compositionally biased region" description="Basic and acidic residues" evidence="2">
    <location>
        <begin position="65"/>
        <end position="75"/>
    </location>
</feature>
<dbReference type="InterPro" id="IPR032861">
    <property type="entry name" value="TAXi_N"/>
</dbReference>
<accession>A0A1S4ATV4</accession>
<dbReference type="PANTHER" id="PTHR13683">
    <property type="entry name" value="ASPARTYL PROTEASES"/>
    <property type="match status" value="1"/>
</dbReference>
<feature type="domain" description="Peptidase A1" evidence="4">
    <location>
        <begin position="100"/>
        <end position="203"/>
    </location>
</feature>
<evidence type="ECO:0000259" key="4">
    <source>
        <dbReference type="PROSITE" id="PS51767"/>
    </source>
</evidence>
<evidence type="ECO:0000256" key="2">
    <source>
        <dbReference type="SAM" id="MobiDB-lite"/>
    </source>
</evidence>
<evidence type="ECO:0000256" key="1">
    <source>
        <dbReference type="ARBA" id="ARBA00007447"/>
    </source>
</evidence>
<reference evidence="5" key="1">
    <citation type="submission" date="2025-08" db="UniProtKB">
        <authorList>
            <consortium name="RefSeq"/>
        </authorList>
    </citation>
    <scope>IDENTIFICATION</scope>
</reference>
<dbReference type="Pfam" id="PF14543">
    <property type="entry name" value="TAXi_N"/>
    <property type="match status" value="1"/>
</dbReference>
<name>A0A1S4ATV4_TOBAC</name>
<proteinExistence type="inferred from homology"/>
<protein>
    <recommendedName>
        <fullName evidence="4">Peptidase A1 domain-containing protein</fullName>
    </recommendedName>
</protein>
<dbReference type="AlphaFoldDB" id="A0A1S4ATV4"/>
<dbReference type="RefSeq" id="XP_016480016.1">
    <property type="nucleotide sequence ID" value="XM_016624530.1"/>
</dbReference>